<keyword evidence="3" id="KW-0378">Hydrolase</keyword>
<evidence type="ECO:0000259" key="2">
    <source>
        <dbReference type="Pfam" id="PF06259"/>
    </source>
</evidence>
<feature type="region of interest" description="Disordered" evidence="1">
    <location>
        <begin position="75"/>
        <end position="128"/>
    </location>
</feature>
<sequence length="598" mass="63044">MGSHAKDKLNDGVAPKMRESLDGDAVKAATGQVGKLSENFHYTQVRCGLVRANVQLLKEALEEAKRMLKKALQSADTEGFEVNPDGSVSYPPAGEKGDGGKVPEGGTVTGTVARSSGKAIDPGRDASNNADALKRQAQAFSGNPNATKAQAIADDIAAAVKTATTADETYAPVLRGLKADDDLNVSDADWADTKRDTTASRKAADKVGADLPAMPEDGNPKDSKAWWDGLSRDDKDSYIALHPSAVGAMDGLPAEVRDEANRMKLAEAHGTTQTELAGIKAKEPEKFTRVGAIWTTSGEWREWNEKYGDRVKALEGRRKGMDAVQARFDKTGKKGLPQAYLLGFDSKGEGDGKVILANGNPDEAKHTVVHVPGTSTNLKGIGGTLDSMDGLWAASHKAEPNASVSTITWFDYDAPDDIPQYVPNTGNTGQWAEDGAPTLQKFMEGTEVSQGGADASHTTVSGHSYGSTVVGQATKEHGGLPTDDIIVEGSPGMQVKHARDLGIGADHVWSVAAPSVDDVAVREGGRMMGLGEDGKIPNDPPFGANRLDPGDHASALSGHGSYWDESGGEPSKGLNSMANVVVGHYDNVDVLPRIMENQ</sequence>
<dbReference type="RefSeq" id="WP_283742487.1">
    <property type="nucleotide sequence ID" value="NZ_JANCPR020000013.1"/>
</dbReference>
<accession>A0ABT6ZWE0</accession>
<reference evidence="3 4" key="1">
    <citation type="submission" date="2023-05" db="EMBL/GenBank/DDBJ databases">
        <title>Streptantibioticus silvisoli sp. nov., acidotolerant actinomycetes 1 from pine litter.</title>
        <authorList>
            <person name="Swiecimska M."/>
            <person name="Golinska P."/>
            <person name="Sangal V."/>
            <person name="Wachnowicz B."/>
            <person name="Goodfellow M."/>
        </authorList>
    </citation>
    <scope>NUCLEOTIDE SEQUENCE [LARGE SCALE GENOMIC DNA]</scope>
    <source>
        <strain evidence="3 4">DSM 42109</strain>
    </source>
</reference>
<comment type="caution">
    <text evidence="3">The sequence shown here is derived from an EMBL/GenBank/DDBJ whole genome shotgun (WGS) entry which is preliminary data.</text>
</comment>
<organism evidence="3 4">
    <name type="scientific">Streptomyces iconiensis</name>
    <dbReference type="NCBI Taxonomy" id="1384038"/>
    <lineage>
        <taxon>Bacteria</taxon>
        <taxon>Bacillati</taxon>
        <taxon>Actinomycetota</taxon>
        <taxon>Actinomycetes</taxon>
        <taxon>Kitasatosporales</taxon>
        <taxon>Streptomycetaceae</taxon>
        <taxon>Streptomyces</taxon>
    </lineage>
</organism>
<feature type="region of interest" description="Disordered" evidence="1">
    <location>
        <begin position="1"/>
        <end position="20"/>
    </location>
</feature>
<feature type="region of interest" description="Disordered" evidence="1">
    <location>
        <begin position="193"/>
        <end position="222"/>
    </location>
</feature>
<protein>
    <submittedName>
        <fullName evidence="3">Alpha/beta hydrolase</fullName>
    </submittedName>
</protein>
<dbReference type="Pfam" id="PF06259">
    <property type="entry name" value="Abhydrolase_8"/>
    <property type="match status" value="1"/>
</dbReference>
<proteinExistence type="predicted"/>
<feature type="compositionally biased region" description="Basic and acidic residues" evidence="1">
    <location>
        <begin position="193"/>
        <end position="208"/>
    </location>
</feature>
<name>A0ABT6ZWE0_9ACTN</name>
<dbReference type="EMBL" id="JANCPR020000013">
    <property type="protein sequence ID" value="MDJ1133388.1"/>
    <property type="molecule type" value="Genomic_DNA"/>
</dbReference>
<dbReference type="GO" id="GO:0016787">
    <property type="term" value="F:hydrolase activity"/>
    <property type="evidence" value="ECO:0007669"/>
    <property type="project" value="UniProtKB-KW"/>
</dbReference>
<keyword evidence="4" id="KW-1185">Reference proteome</keyword>
<gene>
    <name evidence="3" type="ORF">NMN56_015740</name>
</gene>
<evidence type="ECO:0000256" key="1">
    <source>
        <dbReference type="SAM" id="MobiDB-lite"/>
    </source>
</evidence>
<dbReference type="InterPro" id="IPR010427">
    <property type="entry name" value="DUF1023"/>
</dbReference>
<evidence type="ECO:0000313" key="3">
    <source>
        <dbReference type="EMBL" id="MDJ1133388.1"/>
    </source>
</evidence>
<feature type="region of interest" description="Disordered" evidence="1">
    <location>
        <begin position="548"/>
        <end position="570"/>
    </location>
</feature>
<feature type="domain" description="DUF1023" evidence="2">
    <location>
        <begin position="350"/>
        <end position="514"/>
    </location>
</feature>
<evidence type="ECO:0000313" key="4">
    <source>
        <dbReference type="Proteomes" id="UP001214441"/>
    </source>
</evidence>
<dbReference type="Proteomes" id="UP001214441">
    <property type="component" value="Unassembled WGS sequence"/>
</dbReference>